<dbReference type="PANTHER" id="PTHR30336:SF4">
    <property type="entry name" value="ENVELOPE BIOGENESIS FACTOR ELYC"/>
    <property type="match status" value="1"/>
</dbReference>
<dbReference type="InterPro" id="IPR014729">
    <property type="entry name" value="Rossmann-like_a/b/a_fold"/>
</dbReference>
<feature type="transmembrane region" description="Helical" evidence="1">
    <location>
        <begin position="29"/>
        <end position="49"/>
    </location>
</feature>
<evidence type="ECO:0000313" key="3">
    <source>
        <dbReference type="EMBL" id="OYO15886.1"/>
    </source>
</evidence>
<reference evidence="3 4" key="1">
    <citation type="submission" date="2017-07" db="EMBL/GenBank/DDBJ databases">
        <title>Draft whole genome sequences of clinical Proprionibacteriaceae strains.</title>
        <authorList>
            <person name="Bernier A.-M."/>
            <person name="Bernard K."/>
            <person name="Domingo M.-C."/>
        </authorList>
    </citation>
    <scope>NUCLEOTIDE SEQUENCE [LARGE SCALE GENOMIC DNA]</scope>
    <source>
        <strain evidence="3 4">NML 030167</strain>
    </source>
</reference>
<keyword evidence="1" id="KW-0812">Transmembrane</keyword>
<feature type="transmembrane region" description="Helical" evidence="1">
    <location>
        <begin position="55"/>
        <end position="80"/>
    </location>
</feature>
<dbReference type="CDD" id="cd06259">
    <property type="entry name" value="YdcF-like"/>
    <property type="match status" value="1"/>
</dbReference>
<sequence length="384" mass="41253">MIALFVILPVAVVVALTVSAIRRDPRWLGNAYLLGLCVLLVLPLLALMIPVAGALLAGIVLMVLFLAPLGALVLVAFLIANGLTMLRRERRSLANLLSLLAGIGIAVAMVLSLQILLRPESVLTPFALAAVLGFGYLGGEFAFYLGYSWVYARIARRVPADYVVVLGAGLRDGRTVGPLLAGRVDEGIARYRELRARGRDTRLVMSGGKGDDEHVPEAQAMAEYAIGQGVPADHVLREDQSRNTFENLTFTRQLILGERVGELAGSSAAAITRAGDPVDADTGSATPATAVLPAPPRPPLPWFAPPLRATMLIVTSDFHAMRAAMYARRLGLPAQAVGCRTARYYWPSAVLREFVAVVNERRIKHLVLLLLIAVPLPLLVAVLR</sequence>
<dbReference type="OrthoDB" id="9782395at2"/>
<feature type="transmembrane region" description="Helical" evidence="1">
    <location>
        <begin position="123"/>
        <end position="147"/>
    </location>
</feature>
<gene>
    <name evidence="3" type="ORF">CGZ94_06105</name>
</gene>
<dbReference type="GO" id="GO:0005886">
    <property type="term" value="C:plasma membrane"/>
    <property type="evidence" value="ECO:0007669"/>
    <property type="project" value="TreeGrafter"/>
</dbReference>
<dbReference type="InterPro" id="IPR051599">
    <property type="entry name" value="Cell_Envelope_Assoc"/>
</dbReference>
<keyword evidence="1" id="KW-1133">Transmembrane helix</keyword>
<feature type="transmembrane region" description="Helical" evidence="1">
    <location>
        <begin position="92"/>
        <end position="117"/>
    </location>
</feature>
<dbReference type="GO" id="GO:0043164">
    <property type="term" value="P:Gram-negative-bacterium-type cell wall biogenesis"/>
    <property type="evidence" value="ECO:0007669"/>
    <property type="project" value="TreeGrafter"/>
</dbReference>
<feature type="transmembrane region" description="Helical" evidence="1">
    <location>
        <begin position="366"/>
        <end position="383"/>
    </location>
</feature>
<keyword evidence="4" id="KW-1185">Reference proteome</keyword>
<dbReference type="PANTHER" id="PTHR30336">
    <property type="entry name" value="INNER MEMBRANE PROTEIN, PROBABLE PERMEASE"/>
    <property type="match status" value="1"/>
</dbReference>
<comment type="caution">
    <text evidence="3">The sequence shown here is derived from an EMBL/GenBank/DDBJ whole genome shotgun (WGS) entry which is preliminary data.</text>
</comment>
<proteinExistence type="predicted"/>
<evidence type="ECO:0000313" key="4">
    <source>
        <dbReference type="Proteomes" id="UP000215896"/>
    </source>
</evidence>
<dbReference type="Gene3D" id="3.40.50.620">
    <property type="entry name" value="HUPs"/>
    <property type="match status" value="1"/>
</dbReference>
<dbReference type="AlphaFoldDB" id="A0A255GMW0"/>
<evidence type="ECO:0000256" key="1">
    <source>
        <dbReference type="SAM" id="Phobius"/>
    </source>
</evidence>
<name>A0A255GMW0_9ACTN</name>
<keyword evidence="1" id="KW-0472">Membrane</keyword>
<dbReference type="RefSeq" id="WP_094358725.1">
    <property type="nucleotide sequence ID" value="NZ_NMVK01000016.1"/>
</dbReference>
<feature type="transmembrane region" description="Helical" evidence="1">
    <location>
        <begin position="6"/>
        <end position="22"/>
    </location>
</feature>
<evidence type="ECO:0000259" key="2">
    <source>
        <dbReference type="Pfam" id="PF02698"/>
    </source>
</evidence>
<accession>A0A255GMW0</accession>
<dbReference type="EMBL" id="NMVO01000008">
    <property type="protein sequence ID" value="OYO15886.1"/>
    <property type="molecule type" value="Genomic_DNA"/>
</dbReference>
<organism evidence="3 4">
    <name type="scientific">Enemella evansiae</name>
    <dbReference type="NCBI Taxonomy" id="2016499"/>
    <lineage>
        <taxon>Bacteria</taxon>
        <taxon>Bacillati</taxon>
        <taxon>Actinomycetota</taxon>
        <taxon>Actinomycetes</taxon>
        <taxon>Propionibacteriales</taxon>
        <taxon>Propionibacteriaceae</taxon>
        <taxon>Enemella</taxon>
    </lineage>
</organism>
<feature type="domain" description="DUF218" evidence="2">
    <location>
        <begin position="161"/>
        <end position="355"/>
    </location>
</feature>
<dbReference type="Pfam" id="PF02698">
    <property type="entry name" value="DUF218"/>
    <property type="match status" value="1"/>
</dbReference>
<dbReference type="Proteomes" id="UP000215896">
    <property type="component" value="Unassembled WGS sequence"/>
</dbReference>
<dbReference type="InterPro" id="IPR003848">
    <property type="entry name" value="DUF218"/>
</dbReference>
<dbReference type="GO" id="GO:0000270">
    <property type="term" value="P:peptidoglycan metabolic process"/>
    <property type="evidence" value="ECO:0007669"/>
    <property type="project" value="TreeGrafter"/>
</dbReference>
<protein>
    <recommendedName>
        <fullName evidence="2">DUF218 domain-containing protein</fullName>
    </recommendedName>
</protein>